<dbReference type="RefSeq" id="WP_191039122.1">
    <property type="nucleotide sequence ID" value="NZ_JACXAA010000003.1"/>
</dbReference>
<reference evidence="1" key="1">
    <citation type="submission" date="2020-09" db="EMBL/GenBank/DDBJ databases">
        <authorList>
            <person name="Kim M.K."/>
        </authorList>
    </citation>
    <scope>NUCLEOTIDE SEQUENCE</scope>
    <source>
        <strain evidence="1">BT704</strain>
    </source>
</reference>
<sequence>MKTNALFSFIFLLGVCGCHSDPVAPNEDVTALRERFHGKYKPTQVTASEPIDINLDGKASIDLFSEIAGLSSGGAMQINIVSRNEYVATDEFLFTQFWPEQYLSLPGKPIDGPIDYDPRIIVNYAEQPVTRRCHFNESLTELTLDPDKSPSPDPIRWGRPDSIKIVSNQQIQVVNQRQLYTRTGWKTVTVTTLYERYQKTT</sequence>
<keyword evidence="2" id="KW-1185">Reference proteome</keyword>
<comment type="caution">
    <text evidence="1">The sequence shown here is derived from an EMBL/GenBank/DDBJ whole genome shotgun (WGS) entry which is preliminary data.</text>
</comment>
<organism evidence="1 2">
    <name type="scientific">Spirosoma validum</name>
    <dbReference type="NCBI Taxonomy" id="2771355"/>
    <lineage>
        <taxon>Bacteria</taxon>
        <taxon>Pseudomonadati</taxon>
        <taxon>Bacteroidota</taxon>
        <taxon>Cytophagia</taxon>
        <taxon>Cytophagales</taxon>
        <taxon>Cytophagaceae</taxon>
        <taxon>Spirosoma</taxon>
    </lineage>
</organism>
<dbReference type="Proteomes" id="UP000653797">
    <property type="component" value="Unassembled WGS sequence"/>
</dbReference>
<dbReference type="AlphaFoldDB" id="A0A927B1G3"/>
<name>A0A927B1G3_9BACT</name>
<protein>
    <submittedName>
        <fullName evidence="1">Uncharacterized protein</fullName>
    </submittedName>
</protein>
<dbReference type="EMBL" id="JACXAA010000003">
    <property type="protein sequence ID" value="MBD2753512.1"/>
    <property type="molecule type" value="Genomic_DNA"/>
</dbReference>
<evidence type="ECO:0000313" key="2">
    <source>
        <dbReference type="Proteomes" id="UP000653797"/>
    </source>
</evidence>
<accession>A0A927B1G3</accession>
<dbReference type="PROSITE" id="PS51257">
    <property type="entry name" value="PROKAR_LIPOPROTEIN"/>
    <property type="match status" value="1"/>
</dbReference>
<evidence type="ECO:0000313" key="1">
    <source>
        <dbReference type="EMBL" id="MBD2753512.1"/>
    </source>
</evidence>
<gene>
    <name evidence="1" type="ORF">IC230_11465</name>
</gene>
<proteinExistence type="predicted"/>